<dbReference type="Gene3D" id="3.90.1570.10">
    <property type="entry name" value="tt1808, chain A"/>
    <property type="match status" value="1"/>
</dbReference>
<keyword evidence="2" id="KW-0255">Endonuclease</keyword>
<feature type="domain" description="Putative restriction endonuclease" evidence="1">
    <location>
        <begin position="29"/>
        <end position="177"/>
    </location>
</feature>
<evidence type="ECO:0000259" key="1">
    <source>
        <dbReference type="Pfam" id="PF05685"/>
    </source>
</evidence>
<accession>A0A6H1WSV2</accession>
<protein>
    <submittedName>
        <fullName evidence="2">Uma2 family endonuclease</fullName>
    </submittedName>
</protein>
<dbReference type="InterPro" id="IPR012296">
    <property type="entry name" value="Nuclease_put_TT1808"/>
</dbReference>
<organism evidence="2 3">
    <name type="scientific">Thermosulfurimonas marina</name>
    <dbReference type="NCBI Taxonomy" id="2047767"/>
    <lineage>
        <taxon>Bacteria</taxon>
        <taxon>Pseudomonadati</taxon>
        <taxon>Thermodesulfobacteriota</taxon>
        <taxon>Thermodesulfobacteria</taxon>
        <taxon>Thermodesulfobacteriales</taxon>
        <taxon>Thermodesulfobacteriaceae</taxon>
        <taxon>Thermosulfurimonas</taxon>
    </lineage>
</organism>
<gene>
    <name evidence="2" type="ORF">FVE67_05280</name>
</gene>
<evidence type="ECO:0000313" key="3">
    <source>
        <dbReference type="Proteomes" id="UP000501253"/>
    </source>
</evidence>
<dbReference type="Pfam" id="PF05685">
    <property type="entry name" value="Uma2"/>
    <property type="match status" value="1"/>
</dbReference>
<sequence>MALSRTEILSPAVSRRRYTYRDLLEGRLPSGLYEIVGGEVVRMAPAGFVHGDWEGEVYYRLKQLLGHKGWLAVGEVGLVISKEPLTLRAADIVFLSRERCPERPRGYLEIPPDLVVEIERPGAGDIHAKLRDYFSFGVSRVLVINPEEKTLALYTSEGRVSFHSTEEEVEVLPGVRLSLKDLP</sequence>
<dbReference type="PANTHER" id="PTHR34107">
    <property type="entry name" value="SLL0198 PROTEIN-RELATED"/>
    <property type="match status" value="1"/>
</dbReference>
<dbReference type="GO" id="GO:0004519">
    <property type="term" value="F:endonuclease activity"/>
    <property type="evidence" value="ECO:0007669"/>
    <property type="project" value="UniProtKB-KW"/>
</dbReference>
<dbReference type="PANTHER" id="PTHR34107:SF1">
    <property type="entry name" value="SLL0198 PROTEIN"/>
    <property type="match status" value="1"/>
</dbReference>
<reference evidence="2 3" key="1">
    <citation type="submission" date="2019-08" db="EMBL/GenBank/DDBJ databases">
        <title>Complete genome sequence of Thermosulfurimonas marina SU872T, an anaerobic thermophilic chemolithoautotrophic bacterium isolated from a shallow marine hydrothermal vent.</title>
        <authorList>
            <person name="Allioux M."/>
            <person name="Jebbar M."/>
            <person name="Slobodkina G."/>
            <person name="Slobodkin A."/>
            <person name="Moalic Y."/>
            <person name="Frolova A."/>
            <person name="Shao Z."/>
            <person name="Alain K."/>
        </authorList>
    </citation>
    <scope>NUCLEOTIDE SEQUENCE [LARGE SCALE GENOMIC DNA]</scope>
    <source>
        <strain evidence="2 3">SU872</strain>
    </source>
</reference>
<dbReference type="RefSeq" id="WP_168719598.1">
    <property type="nucleotide sequence ID" value="NZ_CP042909.1"/>
</dbReference>
<dbReference type="InterPro" id="IPR008538">
    <property type="entry name" value="Uma2"/>
</dbReference>
<dbReference type="Proteomes" id="UP000501253">
    <property type="component" value="Chromosome"/>
</dbReference>
<keyword evidence="3" id="KW-1185">Reference proteome</keyword>
<dbReference type="KEGG" id="tmai:FVE67_05280"/>
<keyword evidence="2" id="KW-0540">Nuclease</keyword>
<evidence type="ECO:0000313" key="2">
    <source>
        <dbReference type="EMBL" id="QJA06250.1"/>
    </source>
</evidence>
<name>A0A6H1WSV2_9BACT</name>
<dbReference type="CDD" id="cd06260">
    <property type="entry name" value="DUF820-like"/>
    <property type="match status" value="1"/>
</dbReference>
<dbReference type="InterPro" id="IPR011335">
    <property type="entry name" value="Restrct_endonuc-II-like"/>
</dbReference>
<dbReference type="EMBL" id="CP042909">
    <property type="protein sequence ID" value="QJA06250.1"/>
    <property type="molecule type" value="Genomic_DNA"/>
</dbReference>
<dbReference type="AlphaFoldDB" id="A0A6H1WSV2"/>
<dbReference type="SUPFAM" id="SSF52980">
    <property type="entry name" value="Restriction endonuclease-like"/>
    <property type="match status" value="1"/>
</dbReference>
<keyword evidence="2" id="KW-0378">Hydrolase</keyword>
<proteinExistence type="predicted"/>